<dbReference type="Gene3D" id="3.20.20.70">
    <property type="entry name" value="Aldolase class I"/>
    <property type="match status" value="1"/>
</dbReference>
<feature type="non-terminal residue" evidence="2">
    <location>
        <position position="101"/>
    </location>
</feature>
<reference evidence="2 3" key="1">
    <citation type="journal article" date="2016" name="Mol. Biol. Evol.">
        <title>Comparative Genomics of Early-Diverging Mushroom-Forming Fungi Provides Insights into the Origins of Lignocellulose Decay Capabilities.</title>
        <authorList>
            <person name="Nagy L.G."/>
            <person name="Riley R."/>
            <person name="Tritt A."/>
            <person name="Adam C."/>
            <person name="Daum C."/>
            <person name="Floudas D."/>
            <person name="Sun H."/>
            <person name="Yadav J.S."/>
            <person name="Pangilinan J."/>
            <person name="Larsson K.H."/>
            <person name="Matsuura K."/>
            <person name="Barry K."/>
            <person name="Labutti K."/>
            <person name="Kuo R."/>
            <person name="Ohm R.A."/>
            <person name="Bhattacharya S.S."/>
            <person name="Shirouzu T."/>
            <person name="Yoshinaga Y."/>
            <person name="Martin F.M."/>
            <person name="Grigoriev I.V."/>
            <person name="Hibbett D.S."/>
        </authorList>
    </citation>
    <scope>NUCLEOTIDE SEQUENCE [LARGE SCALE GENOMIC DNA]</scope>
    <source>
        <strain evidence="2 3">CBS 109695</strain>
    </source>
</reference>
<dbReference type="InterPro" id="IPR013785">
    <property type="entry name" value="Aldolase_TIM"/>
</dbReference>
<dbReference type="EMBL" id="KV417506">
    <property type="protein sequence ID" value="KZP27859.1"/>
    <property type="molecule type" value="Genomic_DNA"/>
</dbReference>
<dbReference type="GO" id="GO:0016491">
    <property type="term" value="F:oxidoreductase activity"/>
    <property type="evidence" value="ECO:0007669"/>
    <property type="project" value="InterPro"/>
</dbReference>
<accession>A0A166R3F1</accession>
<evidence type="ECO:0000313" key="2">
    <source>
        <dbReference type="EMBL" id="KZP27859.1"/>
    </source>
</evidence>
<sequence length="101" mass="11260">LLGPLRLGLSLLKNRIVMGALTRHRAVPTNVPNGIMLKYYVQRDKGGAGLIVSKTATRVGVLPECTMHASLIYQFRTEWENAPGIWSQEQIDSWKKITDAV</sequence>
<dbReference type="OrthoDB" id="3007405at2759"/>
<gene>
    <name evidence="2" type="ORF">FIBSPDRAFT_699687</name>
</gene>
<feature type="non-terminal residue" evidence="2">
    <location>
        <position position="1"/>
    </location>
</feature>
<dbReference type="GO" id="GO:0010181">
    <property type="term" value="F:FMN binding"/>
    <property type="evidence" value="ECO:0007669"/>
    <property type="project" value="InterPro"/>
</dbReference>
<feature type="domain" description="NADH:flavin oxidoreductase/NADH oxidase N-terminal" evidence="1">
    <location>
        <begin position="3"/>
        <end position="101"/>
    </location>
</feature>
<dbReference type="Pfam" id="PF00724">
    <property type="entry name" value="Oxidored_FMN"/>
    <property type="match status" value="1"/>
</dbReference>
<evidence type="ECO:0000259" key="1">
    <source>
        <dbReference type="Pfam" id="PF00724"/>
    </source>
</evidence>
<dbReference type="AlphaFoldDB" id="A0A166R3F1"/>
<dbReference type="STRING" id="436010.A0A166R3F1"/>
<evidence type="ECO:0000313" key="3">
    <source>
        <dbReference type="Proteomes" id="UP000076532"/>
    </source>
</evidence>
<keyword evidence="3" id="KW-1185">Reference proteome</keyword>
<organism evidence="2 3">
    <name type="scientific">Athelia psychrophila</name>
    <dbReference type="NCBI Taxonomy" id="1759441"/>
    <lineage>
        <taxon>Eukaryota</taxon>
        <taxon>Fungi</taxon>
        <taxon>Dikarya</taxon>
        <taxon>Basidiomycota</taxon>
        <taxon>Agaricomycotina</taxon>
        <taxon>Agaricomycetes</taxon>
        <taxon>Agaricomycetidae</taxon>
        <taxon>Atheliales</taxon>
        <taxon>Atheliaceae</taxon>
        <taxon>Athelia</taxon>
    </lineage>
</organism>
<dbReference type="InterPro" id="IPR001155">
    <property type="entry name" value="OxRdtase_FMN_N"/>
</dbReference>
<dbReference type="PANTHER" id="PTHR22893:SF91">
    <property type="entry name" value="NADPH DEHYDROGENASE 2-RELATED"/>
    <property type="match status" value="1"/>
</dbReference>
<protein>
    <submittedName>
        <fullName evidence="2">FMN-linked oxidoreductase</fullName>
    </submittedName>
</protein>
<dbReference type="Proteomes" id="UP000076532">
    <property type="component" value="Unassembled WGS sequence"/>
</dbReference>
<proteinExistence type="predicted"/>
<dbReference type="InterPro" id="IPR045247">
    <property type="entry name" value="Oye-like"/>
</dbReference>
<name>A0A166R3F1_9AGAM</name>
<dbReference type="SUPFAM" id="SSF51395">
    <property type="entry name" value="FMN-linked oxidoreductases"/>
    <property type="match status" value="1"/>
</dbReference>
<dbReference type="PANTHER" id="PTHR22893">
    <property type="entry name" value="NADH OXIDOREDUCTASE-RELATED"/>
    <property type="match status" value="1"/>
</dbReference>